<accession>A0A1J7J6M7</accession>
<keyword evidence="2" id="KW-1185">Reference proteome</keyword>
<dbReference type="EMBL" id="KV875102">
    <property type="protein sequence ID" value="OIW24812.1"/>
    <property type="molecule type" value="Genomic_DNA"/>
</dbReference>
<gene>
    <name evidence="1" type="ORF">CONLIGDRAFT_69211</name>
</gene>
<evidence type="ECO:0000313" key="2">
    <source>
        <dbReference type="Proteomes" id="UP000182658"/>
    </source>
</evidence>
<sequence length="89" mass="10319">MGKVVRARTPGKAKVRVRLRFRLRLRVRGLATRSDHHEALTSLLHTVILTIPMRYRGIYSHRSNRSGLSRTIDSALQQPQHPHQITFEN</sequence>
<proteinExistence type="predicted"/>
<reference evidence="1 2" key="1">
    <citation type="submission" date="2016-10" db="EMBL/GenBank/DDBJ databases">
        <title>Draft genome sequence of Coniochaeta ligniaria NRRL30616, a lignocellulolytic fungus for bioabatement of inhibitors in plant biomass hydrolysates.</title>
        <authorList>
            <consortium name="DOE Joint Genome Institute"/>
            <person name="Jimenez D.J."/>
            <person name="Hector R.E."/>
            <person name="Riley R."/>
            <person name="Sun H."/>
            <person name="Grigoriev I.V."/>
            <person name="Van Elsas J.D."/>
            <person name="Nichols N.N."/>
        </authorList>
    </citation>
    <scope>NUCLEOTIDE SEQUENCE [LARGE SCALE GENOMIC DNA]</scope>
    <source>
        <strain evidence="1 2">NRRL 30616</strain>
    </source>
</reference>
<dbReference type="AlphaFoldDB" id="A0A1J7J6M7"/>
<dbReference type="Proteomes" id="UP000182658">
    <property type="component" value="Unassembled WGS sequence"/>
</dbReference>
<name>A0A1J7J6M7_9PEZI</name>
<evidence type="ECO:0000313" key="1">
    <source>
        <dbReference type="EMBL" id="OIW24812.1"/>
    </source>
</evidence>
<organism evidence="1 2">
    <name type="scientific">Coniochaeta ligniaria NRRL 30616</name>
    <dbReference type="NCBI Taxonomy" id="1408157"/>
    <lineage>
        <taxon>Eukaryota</taxon>
        <taxon>Fungi</taxon>
        <taxon>Dikarya</taxon>
        <taxon>Ascomycota</taxon>
        <taxon>Pezizomycotina</taxon>
        <taxon>Sordariomycetes</taxon>
        <taxon>Sordariomycetidae</taxon>
        <taxon>Coniochaetales</taxon>
        <taxon>Coniochaetaceae</taxon>
        <taxon>Coniochaeta</taxon>
    </lineage>
</organism>
<protein>
    <submittedName>
        <fullName evidence="1">Uncharacterized protein</fullName>
    </submittedName>
</protein>
<dbReference type="InParanoid" id="A0A1J7J6M7"/>